<evidence type="ECO:0000256" key="2">
    <source>
        <dbReference type="ARBA" id="ARBA00011084"/>
    </source>
</evidence>
<feature type="transmembrane region" description="Helical" evidence="10">
    <location>
        <begin position="12"/>
        <end position="30"/>
    </location>
</feature>
<dbReference type="Gene3D" id="3.10.610.10">
    <property type="entry name" value="GSPII I/J protein-like"/>
    <property type="match status" value="1"/>
</dbReference>
<evidence type="ECO:0000256" key="3">
    <source>
        <dbReference type="ARBA" id="ARBA00021539"/>
    </source>
</evidence>
<dbReference type="InterPro" id="IPR010055">
    <property type="entry name" value="T2SS_protein-GspJ"/>
</dbReference>
<dbReference type="Pfam" id="PF07963">
    <property type="entry name" value="N_methyl"/>
    <property type="match status" value="1"/>
</dbReference>
<accession>A0ABV7WQ22</accession>
<protein>
    <recommendedName>
        <fullName evidence="3">Type II secretion system protein J</fullName>
    </recommendedName>
</protein>
<evidence type="ECO:0000313" key="12">
    <source>
        <dbReference type="Proteomes" id="UP001595710"/>
    </source>
</evidence>
<dbReference type="Proteomes" id="UP001595710">
    <property type="component" value="Unassembled WGS sequence"/>
</dbReference>
<keyword evidence="6" id="KW-0997">Cell inner membrane</keyword>
<dbReference type="InterPro" id="IPR012902">
    <property type="entry name" value="N_methyl_site"/>
</dbReference>
<keyword evidence="5" id="KW-0488">Methylation</keyword>
<dbReference type="Pfam" id="PF11612">
    <property type="entry name" value="T2SSJ"/>
    <property type="match status" value="1"/>
</dbReference>
<gene>
    <name evidence="11" type="primary">gspJ</name>
    <name evidence="11" type="ORF">ACFOND_02770</name>
</gene>
<evidence type="ECO:0000313" key="11">
    <source>
        <dbReference type="EMBL" id="MFC3700548.1"/>
    </source>
</evidence>
<dbReference type="RefSeq" id="WP_290281866.1">
    <property type="nucleotide sequence ID" value="NZ_JAUFQI010000001.1"/>
</dbReference>
<dbReference type="NCBIfam" id="TIGR01711">
    <property type="entry name" value="gspJ"/>
    <property type="match status" value="1"/>
</dbReference>
<evidence type="ECO:0000256" key="5">
    <source>
        <dbReference type="ARBA" id="ARBA00022481"/>
    </source>
</evidence>
<comment type="similarity">
    <text evidence="2">Belongs to the GSP J family.</text>
</comment>
<evidence type="ECO:0000256" key="6">
    <source>
        <dbReference type="ARBA" id="ARBA00022519"/>
    </source>
</evidence>
<evidence type="ECO:0000256" key="4">
    <source>
        <dbReference type="ARBA" id="ARBA00022475"/>
    </source>
</evidence>
<reference evidence="12" key="1">
    <citation type="journal article" date="2019" name="Int. J. Syst. Evol. Microbiol.">
        <title>The Global Catalogue of Microorganisms (GCM) 10K type strain sequencing project: providing services to taxonomists for standard genome sequencing and annotation.</title>
        <authorList>
            <consortium name="The Broad Institute Genomics Platform"/>
            <consortium name="The Broad Institute Genome Sequencing Center for Infectious Disease"/>
            <person name="Wu L."/>
            <person name="Ma J."/>
        </authorList>
    </citation>
    <scope>NUCLEOTIDE SEQUENCE [LARGE SCALE GENOMIC DNA]</scope>
    <source>
        <strain evidence="12">CECT 8288</strain>
    </source>
</reference>
<dbReference type="SUPFAM" id="SSF54523">
    <property type="entry name" value="Pili subunits"/>
    <property type="match status" value="1"/>
</dbReference>
<keyword evidence="7 10" id="KW-0812">Transmembrane</keyword>
<proteinExistence type="inferred from homology"/>
<evidence type="ECO:0000256" key="9">
    <source>
        <dbReference type="ARBA" id="ARBA00023136"/>
    </source>
</evidence>
<dbReference type="InterPro" id="IPR051621">
    <property type="entry name" value="T2SS_protein_J"/>
</dbReference>
<keyword evidence="12" id="KW-1185">Reference proteome</keyword>
<keyword evidence="8 10" id="KW-1133">Transmembrane helix</keyword>
<dbReference type="PROSITE" id="PS00409">
    <property type="entry name" value="PROKAR_NTER_METHYL"/>
    <property type="match status" value="1"/>
</dbReference>
<sequence>MKRQQGLTLVELLIALAISAIIAVVSFRLFSISVETKKSIEQQSDVFLELTRAMAILERDFSQIAPFRPVRNPYGEYNDFLAVTYEGLQLTRNGWAVSPYQTYQRSTLQRVQYRLAPRGSELCEYSADSVTDTPCFVRSFTVHLDDDGSFEWKHQVISEHVTELDWEFLLVDEATGEQNLVSTLPENFDRTQPQSLVIHALSVTLTLDDDRRFKRIIATPSRPYEKSSGAAS</sequence>
<keyword evidence="4" id="KW-1003">Cell membrane</keyword>
<dbReference type="PANTHER" id="PTHR39583:SF2">
    <property type="entry name" value="TYPE II SECRETION SYSTEM PROTEIN J"/>
    <property type="match status" value="1"/>
</dbReference>
<name>A0ABV7WQ22_9GAMM</name>
<evidence type="ECO:0000256" key="1">
    <source>
        <dbReference type="ARBA" id="ARBA00004377"/>
    </source>
</evidence>
<organism evidence="11 12">
    <name type="scientific">Reinekea marina</name>
    <dbReference type="NCBI Taxonomy" id="1310421"/>
    <lineage>
        <taxon>Bacteria</taxon>
        <taxon>Pseudomonadati</taxon>
        <taxon>Pseudomonadota</taxon>
        <taxon>Gammaproteobacteria</taxon>
        <taxon>Oceanospirillales</taxon>
        <taxon>Saccharospirillaceae</taxon>
        <taxon>Reinekea</taxon>
    </lineage>
</organism>
<keyword evidence="9 10" id="KW-0472">Membrane</keyword>
<evidence type="ECO:0000256" key="7">
    <source>
        <dbReference type="ARBA" id="ARBA00022692"/>
    </source>
</evidence>
<dbReference type="EMBL" id="JBHRYN010000005">
    <property type="protein sequence ID" value="MFC3700548.1"/>
    <property type="molecule type" value="Genomic_DNA"/>
</dbReference>
<dbReference type="PANTHER" id="PTHR39583">
    <property type="entry name" value="TYPE II SECRETION SYSTEM PROTEIN J-RELATED"/>
    <property type="match status" value="1"/>
</dbReference>
<comment type="subcellular location">
    <subcellularLocation>
        <location evidence="1">Cell inner membrane</location>
        <topology evidence="1">Single-pass membrane protein</topology>
    </subcellularLocation>
</comment>
<evidence type="ECO:0000256" key="10">
    <source>
        <dbReference type="SAM" id="Phobius"/>
    </source>
</evidence>
<dbReference type="NCBIfam" id="TIGR02532">
    <property type="entry name" value="IV_pilin_GFxxxE"/>
    <property type="match status" value="1"/>
</dbReference>
<comment type="caution">
    <text evidence="11">The sequence shown here is derived from an EMBL/GenBank/DDBJ whole genome shotgun (WGS) entry which is preliminary data.</text>
</comment>
<evidence type="ECO:0000256" key="8">
    <source>
        <dbReference type="ARBA" id="ARBA00022989"/>
    </source>
</evidence>
<dbReference type="InterPro" id="IPR045584">
    <property type="entry name" value="Pilin-like"/>
</dbReference>